<dbReference type="GeneTree" id="ENSGT00940000153246"/>
<dbReference type="InterPro" id="IPR027914">
    <property type="entry name" value="DUF4456"/>
</dbReference>
<evidence type="ECO:0000313" key="5">
    <source>
        <dbReference type="Ensembl" id="ENSCSAVP00000011951.1"/>
    </source>
</evidence>
<dbReference type="Proteomes" id="UP000007875">
    <property type="component" value="Unassembled WGS sequence"/>
</dbReference>
<feature type="region of interest" description="Disordered" evidence="2">
    <location>
        <begin position="1129"/>
        <end position="1156"/>
    </location>
</feature>
<sequence>SGKVYRQMFDAEVQLIKSLEATKAKNKQPGKPCVQLPDIVEQKQEKSSYEGHKSKLTAANILSDRQKTWTEGMPNDSVTENPVFYRQMTTEAAAKLEETEIDVEAREVRALPTIVHVTKKDSDIVQRIAEKRKEKHEKTLEEMYHDLSMISNRVEPRITSIGENLQQQLKEDDQIIEAEFSPIIEDTSLVNFSHDQLEKVWRQIESHSTTRRHYIKDTNEWFNQAEDERLDAIAGVFRKFSSKLIKVASLSTPDVHRLIEKESMMINQSVLANRRAYEKLHINLMESDIQRELDQHRTWCERLADWKKLNAEFAVQKFTEFMKSTAIINPPGVERVMETMLKEQKELSDARQQILEQIQQLQPPSSTKPSVYKWNTALTKANEDLDKLHLKMVRSLHEEYEAVCQSCLSEIEKYKQNLLLSKVCDEDDMRRIVNDHLLPLVGNQLRNFERKLEKMDQLLEEIASRTEQQLRRLFKFAQGSAHLWDVHEIGLAKQERKLQSELEQTRQVHDTDNQEREGKLDVCLDRLRQESNDEALSVCLQQCLEMLAYIKEGYEEFHNQQMEKVAEYPSMIAEELTKYDQLVCKFFNVDRNNPVDLRMTSIAKTSIKLKRFRQKRPKSREKKARLFIHSVSSCKQTIFNVCTQSEPENEATKSPTPAEEKPAETEMTRVIREILTTEGGSSFYVITVADREDFEEDGEKEEEEDAEKNQIFMTQLDGEELYYHKSVFNKENRESNISFLPACKVQNRATYGILLTFWIQSMHSRKSVLYFFNCSVRFICPVNKWKIVSSVRMSFLNHLEQWKERANKNAENTCKNKQEELLSELDLRLHLHDPRSKRIEIDVRNVRAAELVLHKERVGRHCKGITAALAALKHNFTEMTKQHDEDALEFRARVEKLEDVFVAATKTKKLTELTSRLHSDLASYVDGVKSSLREFRQRLDNTLGELRESNAKCVKSFKEVISPRRKRSRYGKRLEKMSQRVDASEGAVMRDLEGMESKRIDQASEIVNRFEDRFRNHLVDLTFMEKMQRWASNSQVRIKTEVAYSNGMAAEVLSHLTTLQRRIDACERPNIDKESVSPKMLRSYIVDIMDCLHKRSVYLNCVRPQVPEVISRVSDVILNILFCTRGTSAGSKAHKTPSRLGLDTQGTHSRGGRHPTEDAAIGVIKNILRAQQGKGYELDDDRSVVTGGATRYPPSTSNSQTSLNIFISPSIYLQSGLKHRGAQRRNTLVINLHSGCRISSGIYRRRETKFELKYMIFGVKPPEGTFFMAKVSWESSTLDGMLSTAEIYYKQKGNRMPTRPQFIQDTFDQCAEKVVQKLSSYEKQSDEFHNASLQDFRKVLLSLEEEMCSVPSLLLNELLDQQLNILKQDQKQHETKFSEKENSWQNTKKSNKHELRPTLGHPDKAPALKDLYDLECKRQSEHMEGIQEHAQSLKENVTQRASHFIKQLSSLAHELFLEFDHLLTIDDIFVGRIPPRREHTSVLLKRRAAGVDMNDVADPAFGIKPVVERGARQWPGCDASGLLLLETFKHHFTESTSTVSTTLPHTTVASQRDAVLRRYEENHQETLEKIQNEQEVRLEEEHRWKLNWEDSMSGVKNLYN</sequence>
<evidence type="ECO:0000256" key="2">
    <source>
        <dbReference type="SAM" id="MobiDB-lite"/>
    </source>
</evidence>
<dbReference type="SUPFAM" id="SSF58113">
    <property type="entry name" value="Apolipoprotein A-I"/>
    <property type="match status" value="1"/>
</dbReference>
<keyword evidence="6" id="KW-1185">Reference proteome</keyword>
<feature type="region of interest" description="Disordered" evidence="2">
    <location>
        <begin position="645"/>
        <end position="665"/>
    </location>
</feature>
<reference evidence="5" key="3">
    <citation type="submission" date="2025-09" db="UniProtKB">
        <authorList>
            <consortium name="Ensembl"/>
        </authorList>
    </citation>
    <scope>IDENTIFICATION</scope>
</reference>
<feature type="domain" description="DUF4455" evidence="3">
    <location>
        <begin position="130"/>
        <end position="594"/>
    </location>
</feature>
<dbReference type="PANTHER" id="PTHR21444:SF14">
    <property type="entry name" value="COILED-COIL DOMAIN-CONTAINING PROTEIN 180"/>
    <property type="match status" value="1"/>
</dbReference>
<evidence type="ECO:0000256" key="1">
    <source>
        <dbReference type="SAM" id="Coils"/>
    </source>
</evidence>
<evidence type="ECO:0000259" key="4">
    <source>
        <dbReference type="Pfam" id="PF14644"/>
    </source>
</evidence>
<name>H2Z2Y9_CIOSA</name>
<evidence type="ECO:0000313" key="6">
    <source>
        <dbReference type="Proteomes" id="UP000007875"/>
    </source>
</evidence>
<feature type="compositionally biased region" description="Basic and acidic residues" evidence="2">
    <location>
        <begin position="1392"/>
        <end position="1402"/>
    </location>
</feature>
<dbReference type="Pfam" id="PF14643">
    <property type="entry name" value="DUF4455"/>
    <property type="match status" value="1"/>
</dbReference>
<accession>H2Z2Y9</accession>
<protein>
    <recommendedName>
        <fullName evidence="7">DUF4455 domain-containing protein</fullName>
    </recommendedName>
</protein>
<feature type="region of interest" description="Disordered" evidence="2">
    <location>
        <begin position="1374"/>
        <end position="1402"/>
    </location>
</feature>
<dbReference type="eggNOG" id="ENOG502QT47">
    <property type="taxonomic scope" value="Eukaryota"/>
</dbReference>
<reference evidence="5" key="2">
    <citation type="submission" date="2025-08" db="UniProtKB">
        <authorList>
            <consortium name="Ensembl"/>
        </authorList>
    </citation>
    <scope>IDENTIFICATION</scope>
</reference>
<evidence type="ECO:0008006" key="7">
    <source>
        <dbReference type="Google" id="ProtNLM"/>
    </source>
</evidence>
<reference evidence="6" key="1">
    <citation type="submission" date="2003-08" db="EMBL/GenBank/DDBJ databases">
        <authorList>
            <person name="Birren B."/>
            <person name="Nusbaum C."/>
            <person name="Abebe A."/>
            <person name="Abouelleil A."/>
            <person name="Adekoya E."/>
            <person name="Ait-zahra M."/>
            <person name="Allen N."/>
            <person name="Allen T."/>
            <person name="An P."/>
            <person name="Anderson M."/>
            <person name="Anderson S."/>
            <person name="Arachchi H."/>
            <person name="Armbruster J."/>
            <person name="Bachantsang P."/>
            <person name="Baldwin J."/>
            <person name="Barry A."/>
            <person name="Bayul T."/>
            <person name="Blitshsteyn B."/>
            <person name="Bloom T."/>
            <person name="Blye J."/>
            <person name="Boguslavskiy L."/>
            <person name="Borowsky M."/>
            <person name="Boukhgalter B."/>
            <person name="Brunache A."/>
            <person name="Butler J."/>
            <person name="Calixte N."/>
            <person name="Calvo S."/>
            <person name="Camarata J."/>
            <person name="Campo K."/>
            <person name="Chang J."/>
            <person name="Cheshatsang Y."/>
            <person name="Citroen M."/>
            <person name="Collymore A."/>
            <person name="Considine T."/>
            <person name="Cook A."/>
            <person name="Cooke P."/>
            <person name="Corum B."/>
            <person name="Cuomo C."/>
            <person name="David R."/>
            <person name="Dawoe T."/>
            <person name="Degray S."/>
            <person name="Dodge S."/>
            <person name="Dooley K."/>
            <person name="Dorje P."/>
            <person name="Dorjee K."/>
            <person name="Dorris L."/>
            <person name="Duffey N."/>
            <person name="Dupes A."/>
            <person name="Elkins T."/>
            <person name="Engels R."/>
            <person name="Erickson J."/>
            <person name="Farina A."/>
            <person name="Faro S."/>
            <person name="Ferreira P."/>
            <person name="Fischer H."/>
            <person name="Fitzgerald M."/>
            <person name="Foley K."/>
            <person name="Gage D."/>
            <person name="Galagan J."/>
            <person name="Gearin G."/>
            <person name="Gnerre S."/>
            <person name="Gnirke A."/>
            <person name="Goyette A."/>
            <person name="Graham J."/>
            <person name="Grandbois E."/>
            <person name="Gyaltsen K."/>
            <person name="Hafez N."/>
            <person name="Hagopian D."/>
            <person name="Hagos B."/>
            <person name="Hall J."/>
            <person name="Hatcher B."/>
            <person name="Heller A."/>
            <person name="Higgins H."/>
            <person name="Honan T."/>
            <person name="Horn A."/>
            <person name="Houde N."/>
            <person name="Hughes L."/>
            <person name="Hulme W."/>
            <person name="Husby E."/>
            <person name="Iliev I."/>
            <person name="Jaffe D."/>
            <person name="Jones C."/>
            <person name="Kamal M."/>
            <person name="Kamat A."/>
            <person name="Kamvysselis M."/>
            <person name="Karlsson E."/>
            <person name="Kells C."/>
            <person name="Kieu A."/>
            <person name="Kisner P."/>
            <person name="Kodira C."/>
            <person name="Kulbokas E."/>
            <person name="Labutti K."/>
            <person name="Lama D."/>
            <person name="Landers T."/>
            <person name="Leger J."/>
            <person name="Levine S."/>
            <person name="Lewis D."/>
            <person name="Lewis T."/>
            <person name="Lindblad-toh K."/>
            <person name="Liu X."/>
            <person name="Lokyitsang T."/>
            <person name="Lokyitsang Y."/>
            <person name="Lucien O."/>
            <person name="Lui A."/>
            <person name="Ma L.J."/>
            <person name="Mabbitt R."/>
            <person name="Macdonald J."/>
            <person name="Maclean C."/>
            <person name="Major J."/>
            <person name="Manning J."/>
            <person name="Marabella R."/>
            <person name="Maru K."/>
            <person name="Matthews C."/>
            <person name="Mauceli E."/>
            <person name="Mccarthy M."/>
            <person name="Mcdonough S."/>
            <person name="Mcghee T."/>
            <person name="Meldrim J."/>
            <person name="Meneus L."/>
            <person name="Mesirov J."/>
            <person name="Mihalev A."/>
            <person name="Mihova T."/>
            <person name="Mikkelsen T."/>
            <person name="Mlenga V."/>
            <person name="Moru K."/>
            <person name="Mozes J."/>
            <person name="Mulrain L."/>
            <person name="Munson G."/>
            <person name="Naylor J."/>
            <person name="Newes C."/>
            <person name="Nguyen C."/>
            <person name="Nguyen N."/>
            <person name="Nguyen T."/>
            <person name="Nicol R."/>
            <person name="Nielsen C."/>
            <person name="Nizzari M."/>
            <person name="Norbu C."/>
            <person name="Norbu N."/>
            <person name="O'donnell P."/>
            <person name="Okoawo O."/>
            <person name="O'leary S."/>
            <person name="Omotosho B."/>
            <person name="O'neill K."/>
            <person name="Osman S."/>
            <person name="Parker S."/>
            <person name="Perrin D."/>
            <person name="Phunkhang P."/>
            <person name="Piqani B."/>
            <person name="Purcell S."/>
            <person name="Rachupka T."/>
            <person name="Ramasamy U."/>
            <person name="Rameau R."/>
            <person name="Ray V."/>
            <person name="Raymond C."/>
            <person name="Retta R."/>
            <person name="Richardson S."/>
            <person name="Rise C."/>
            <person name="Rodriguez J."/>
            <person name="Rogers J."/>
            <person name="Rogov P."/>
            <person name="Rutman M."/>
            <person name="Schupbach R."/>
            <person name="Seaman C."/>
            <person name="Settipalli S."/>
            <person name="Sharpe T."/>
            <person name="Sheridan J."/>
            <person name="Sherpa N."/>
            <person name="Shi J."/>
            <person name="Smirnov S."/>
            <person name="Smith C."/>
            <person name="Sougnez C."/>
            <person name="Spencer B."/>
            <person name="Stalker J."/>
            <person name="Stange-thomann N."/>
            <person name="Stavropoulos S."/>
            <person name="Stetson K."/>
            <person name="Stone C."/>
            <person name="Stone S."/>
            <person name="Stubbs M."/>
            <person name="Talamas J."/>
            <person name="Tchuinga P."/>
            <person name="Tenzing P."/>
            <person name="Tesfaye S."/>
            <person name="Theodore J."/>
            <person name="Thoulutsang Y."/>
            <person name="Topham K."/>
            <person name="Towey S."/>
            <person name="Tsamla T."/>
            <person name="Tsomo N."/>
            <person name="Vallee D."/>
            <person name="Vassiliev H."/>
            <person name="Venkataraman V."/>
            <person name="Vinson J."/>
            <person name="Vo A."/>
            <person name="Wade C."/>
            <person name="Wang S."/>
            <person name="Wangchuk T."/>
            <person name="Wangdi T."/>
            <person name="Whittaker C."/>
            <person name="Wilkinson J."/>
            <person name="Wu Y."/>
            <person name="Wyman D."/>
            <person name="Yadav S."/>
            <person name="Yang S."/>
            <person name="Yang X."/>
            <person name="Yeager S."/>
            <person name="Yee E."/>
            <person name="Young G."/>
            <person name="Zainoun J."/>
            <person name="Zembeck L."/>
            <person name="Zimmer A."/>
            <person name="Zody M."/>
            <person name="Lander E."/>
        </authorList>
    </citation>
    <scope>NUCLEOTIDE SEQUENCE [LARGE SCALE GENOMIC DNA]</scope>
</reference>
<dbReference type="HOGENOM" id="CLU_003321_0_0_1"/>
<feature type="coiled-coil region" evidence="1">
    <location>
        <begin position="333"/>
        <end position="360"/>
    </location>
</feature>
<evidence type="ECO:0000259" key="3">
    <source>
        <dbReference type="Pfam" id="PF14643"/>
    </source>
</evidence>
<dbReference type="Pfam" id="PF14644">
    <property type="entry name" value="DUF4456"/>
    <property type="match status" value="1"/>
</dbReference>
<dbReference type="Ensembl" id="ENSCSAVT00000012089.1">
    <property type="protein sequence ID" value="ENSCSAVP00000011951.1"/>
    <property type="gene ID" value="ENSCSAVG00000007019.1"/>
</dbReference>
<feature type="domain" description="DUF4456" evidence="4">
    <location>
        <begin position="1281"/>
        <end position="1486"/>
    </location>
</feature>
<keyword evidence="1" id="KW-0175">Coiled coil</keyword>
<dbReference type="STRING" id="51511.ENSCSAVP00000011951"/>
<proteinExistence type="predicted"/>
<organism evidence="5 6">
    <name type="scientific">Ciona savignyi</name>
    <name type="common">Pacific transparent sea squirt</name>
    <dbReference type="NCBI Taxonomy" id="51511"/>
    <lineage>
        <taxon>Eukaryota</taxon>
        <taxon>Metazoa</taxon>
        <taxon>Chordata</taxon>
        <taxon>Tunicata</taxon>
        <taxon>Ascidiacea</taxon>
        <taxon>Phlebobranchia</taxon>
        <taxon>Cionidae</taxon>
        <taxon>Ciona</taxon>
    </lineage>
</organism>
<dbReference type="PANTHER" id="PTHR21444">
    <property type="entry name" value="COILED-COIL DOMAIN-CONTAINING PROTEIN 180"/>
    <property type="match status" value="1"/>
</dbReference>
<dbReference type="InParanoid" id="H2Z2Y9"/>
<dbReference type="InterPro" id="IPR028089">
    <property type="entry name" value="DUF4455"/>
</dbReference>
<dbReference type="OMA" id="FQEEQNM"/>